<sequence length="55" mass="6455">MCRKKVCDKDASTLNDKLEIDKEILNDKEEINIKRVKSKSSDDDDKILLEYLKVK</sequence>
<gene>
    <name evidence="1" type="ORF">FCALED_LOCUS8693</name>
</gene>
<keyword evidence="2" id="KW-1185">Reference proteome</keyword>
<organism evidence="1 2">
    <name type="scientific">Funneliformis caledonium</name>
    <dbReference type="NCBI Taxonomy" id="1117310"/>
    <lineage>
        <taxon>Eukaryota</taxon>
        <taxon>Fungi</taxon>
        <taxon>Fungi incertae sedis</taxon>
        <taxon>Mucoromycota</taxon>
        <taxon>Glomeromycotina</taxon>
        <taxon>Glomeromycetes</taxon>
        <taxon>Glomerales</taxon>
        <taxon>Glomeraceae</taxon>
        <taxon>Funneliformis</taxon>
    </lineage>
</organism>
<protein>
    <submittedName>
        <fullName evidence="1">11489_t:CDS:1</fullName>
    </submittedName>
</protein>
<proteinExistence type="predicted"/>
<comment type="caution">
    <text evidence="1">The sequence shown here is derived from an EMBL/GenBank/DDBJ whole genome shotgun (WGS) entry which is preliminary data.</text>
</comment>
<dbReference type="EMBL" id="CAJVPQ010002618">
    <property type="protein sequence ID" value="CAG8603212.1"/>
    <property type="molecule type" value="Genomic_DNA"/>
</dbReference>
<accession>A0A9N9CIX9</accession>
<dbReference type="Proteomes" id="UP000789570">
    <property type="component" value="Unassembled WGS sequence"/>
</dbReference>
<reference evidence="1" key="1">
    <citation type="submission" date="2021-06" db="EMBL/GenBank/DDBJ databases">
        <authorList>
            <person name="Kallberg Y."/>
            <person name="Tangrot J."/>
            <person name="Rosling A."/>
        </authorList>
    </citation>
    <scope>NUCLEOTIDE SEQUENCE</scope>
    <source>
        <strain evidence="1">UK204</strain>
    </source>
</reference>
<evidence type="ECO:0000313" key="1">
    <source>
        <dbReference type="EMBL" id="CAG8603212.1"/>
    </source>
</evidence>
<name>A0A9N9CIX9_9GLOM</name>
<dbReference type="AlphaFoldDB" id="A0A9N9CIX9"/>
<evidence type="ECO:0000313" key="2">
    <source>
        <dbReference type="Proteomes" id="UP000789570"/>
    </source>
</evidence>